<dbReference type="PANTHER" id="PTHR14741:SF32">
    <property type="entry name" value="TRIMETHYLGUANOSINE SYNTHASE"/>
    <property type="match status" value="1"/>
</dbReference>
<evidence type="ECO:0000259" key="1">
    <source>
        <dbReference type="Pfam" id="PF22013"/>
    </source>
</evidence>
<evidence type="ECO:0000313" key="2">
    <source>
        <dbReference type="EMBL" id="MDG4946227.1"/>
    </source>
</evidence>
<dbReference type="EMBL" id="JANCMU010000003">
    <property type="protein sequence ID" value="MDG4946227.1"/>
    <property type="molecule type" value="Genomic_DNA"/>
</dbReference>
<dbReference type="RefSeq" id="WP_304420697.1">
    <property type="nucleotide sequence ID" value="NZ_JANCMU010000003.1"/>
</dbReference>
<name>A0A9X4RWV3_9FLAO</name>
<reference evidence="2" key="1">
    <citation type="submission" date="2022-07" db="EMBL/GenBank/DDBJ databases">
        <title>Description and genome-wide analysis of Profundicola chukchiensis gen. nov., sp. nov., marine bacteria isolated from bottom sediments of the Chukchi Sea.</title>
        <authorList>
            <person name="Romanenko L."/>
            <person name="Otstavnykh N."/>
            <person name="Kurilenko V."/>
            <person name="Eremeev V."/>
            <person name="Velansky P."/>
            <person name="Mikhailov V."/>
            <person name="Isaeva M."/>
        </authorList>
    </citation>
    <scope>NUCLEOTIDE SEQUENCE</scope>
    <source>
        <strain evidence="2">KMM 9713</strain>
    </source>
</reference>
<dbReference type="InterPro" id="IPR054168">
    <property type="entry name" value="PG_1098_Fer"/>
</dbReference>
<evidence type="ECO:0000313" key="3">
    <source>
        <dbReference type="Proteomes" id="UP001152599"/>
    </source>
</evidence>
<dbReference type="Pfam" id="PF22013">
    <property type="entry name" value="PG_1098_Fer"/>
    <property type="match status" value="1"/>
</dbReference>
<comment type="caution">
    <text evidence="2">The sequence shown here is derived from an EMBL/GenBank/DDBJ whole genome shotgun (WGS) entry which is preliminary data.</text>
</comment>
<dbReference type="PANTHER" id="PTHR14741">
    <property type="entry name" value="S-ADENOSYLMETHIONINE-DEPENDENT METHYLTRANSFERASE RELATED"/>
    <property type="match status" value="1"/>
</dbReference>
<sequence>MDIERLKEEEVQDWLEAHKHENVHDLAFKKSPFEDILMKDLLQQIQGRNIVKKKIPLLDQQGILFPPKLNLEQTSSEATAAHKASIIKGKSVIDITGGLGIDCIAFASSFEQVYHLEQNKELQAIAASNFKQLGLENITSIATDGIDYLKQTNEVWDVLYVDPSRRDDAKNRVFLLEDMTPNLLEHLELISFKAKLVLIKLSPLIDLSYLLHTLDGVVEIQVVALKNEVKEILVKIEKSNSSTTKITAVNLESDQIHFEFKSDEIDNVSCPLGKIGKYLYEPNAAIQKSGGNEVLGIKFNLKKLHPNTQLFTSDELHENYPGRVFEILEKVKSPKKELKNLSIMAIHRNFPDNLVSLRKKYKFTTDGLKPVLFARNLDQIIIHTMKFVKF</sequence>
<dbReference type="InterPro" id="IPR019012">
    <property type="entry name" value="RNA_cap_Gua-N2-MeTrfase"/>
</dbReference>
<feature type="domain" description="PG-1098 ferredoxin-like" evidence="1">
    <location>
        <begin position="278"/>
        <end position="321"/>
    </location>
</feature>
<protein>
    <recommendedName>
        <fullName evidence="1">PG-1098 ferredoxin-like domain-containing protein</fullName>
    </recommendedName>
</protein>
<keyword evidence="3" id="KW-1185">Reference proteome</keyword>
<proteinExistence type="predicted"/>
<dbReference type="SUPFAM" id="SSF53335">
    <property type="entry name" value="S-adenosyl-L-methionine-dependent methyltransferases"/>
    <property type="match status" value="1"/>
</dbReference>
<dbReference type="AlphaFoldDB" id="A0A9X4RWV3"/>
<dbReference type="Proteomes" id="UP001152599">
    <property type="component" value="Unassembled WGS sequence"/>
</dbReference>
<dbReference type="CDD" id="cd02440">
    <property type="entry name" value="AdoMet_MTases"/>
    <property type="match status" value="1"/>
</dbReference>
<dbReference type="GO" id="GO:0008168">
    <property type="term" value="F:methyltransferase activity"/>
    <property type="evidence" value="ECO:0007669"/>
    <property type="project" value="InterPro"/>
</dbReference>
<gene>
    <name evidence="2" type="ORF">NMK71_07365</name>
</gene>
<accession>A0A9X4RWV3</accession>
<dbReference type="Pfam" id="PF09445">
    <property type="entry name" value="Methyltransf_15"/>
    <property type="match status" value="1"/>
</dbReference>
<organism evidence="2 3">
    <name type="scientific">Profundicola chukchiensis</name>
    <dbReference type="NCBI Taxonomy" id="2961959"/>
    <lineage>
        <taxon>Bacteria</taxon>
        <taxon>Pseudomonadati</taxon>
        <taxon>Bacteroidota</taxon>
        <taxon>Flavobacteriia</taxon>
        <taxon>Flavobacteriales</taxon>
        <taxon>Weeksellaceae</taxon>
        <taxon>Profundicola</taxon>
    </lineage>
</organism>
<dbReference type="Gene3D" id="3.40.50.150">
    <property type="entry name" value="Vaccinia Virus protein VP39"/>
    <property type="match status" value="1"/>
</dbReference>
<dbReference type="InterPro" id="IPR029063">
    <property type="entry name" value="SAM-dependent_MTases_sf"/>
</dbReference>
<dbReference type="Gene3D" id="1.10.10.1110">
    <property type="entry name" value="Methyltransferase PG1098, N-terminal domain"/>
    <property type="match status" value="1"/>
</dbReference>
<dbReference type="GO" id="GO:0036261">
    <property type="term" value="P:7-methylguanosine cap hypermethylation"/>
    <property type="evidence" value="ECO:0007669"/>
    <property type="project" value="InterPro"/>
</dbReference>